<comment type="caution">
    <text evidence="2">The sequence shown here is derived from an EMBL/GenBank/DDBJ whole genome shotgun (WGS) entry which is preliminary data.</text>
</comment>
<organism evidence="2 3">
    <name type="scientific">Gymnopilus junonius</name>
    <name type="common">Spectacular rustgill mushroom</name>
    <name type="synonym">Gymnopilus spectabilis subsp. junonius</name>
    <dbReference type="NCBI Taxonomy" id="109634"/>
    <lineage>
        <taxon>Eukaryota</taxon>
        <taxon>Fungi</taxon>
        <taxon>Dikarya</taxon>
        <taxon>Basidiomycota</taxon>
        <taxon>Agaricomycotina</taxon>
        <taxon>Agaricomycetes</taxon>
        <taxon>Agaricomycetidae</taxon>
        <taxon>Agaricales</taxon>
        <taxon>Agaricineae</taxon>
        <taxon>Hymenogastraceae</taxon>
        <taxon>Gymnopilus</taxon>
    </lineage>
</organism>
<evidence type="ECO:0000313" key="3">
    <source>
        <dbReference type="Proteomes" id="UP000724874"/>
    </source>
</evidence>
<feature type="compositionally biased region" description="Polar residues" evidence="1">
    <location>
        <begin position="246"/>
        <end position="256"/>
    </location>
</feature>
<evidence type="ECO:0000256" key="1">
    <source>
        <dbReference type="SAM" id="MobiDB-lite"/>
    </source>
</evidence>
<dbReference type="EMBL" id="JADNYJ010000063">
    <property type="protein sequence ID" value="KAF8894956.1"/>
    <property type="molecule type" value="Genomic_DNA"/>
</dbReference>
<protein>
    <submittedName>
        <fullName evidence="2">Uncharacterized protein</fullName>
    </submittedName>
</protein>
<gene>
    <name evidence="2" type="ORF">CPB84DRAFT_1782751</name>
</gene>
<accession>A0A9P5NIB8</accession>
<dbReference type="OrthoDB" id="3215534at2759"/>
<feature type="compositionally biased region" description="Basic and acidic residues" evidence="1">
    <location>
        <begin position="466"/>
        <end position="482"/>
    </location>
</feature>
<feature type="compositionally biased region" description="Low complexity" evidence="1">
    <location>
        <begin position="545"/>
        <end position="555"/>
    </location>
</feature>
<reference evidence="2" key="1">
    <citation type="submission" date="2020-11" db="EMBL/GenBank/DDBJ databases">
        <authorList>
            <consortium name="DOE Joint Genome Institute"/>
            <person name="Ahrendt S."/>
            <person name="Riley R."/>
            <person name="Andreopoulos W."/>
            <person name="LaButti K."/>
            <person name="Pangilinan J."/>
            <person name="Ruiz-duenas F.J."/>
            <person name="Barrasa J.M."/>
            <person name="Sanchez-Garcia M."/>
            <person name="Camarero S."/>
            <person name="Miyauchi S."/>
            <person name="Serrano A."/>
            <person name="Linde D."/>
            <person name="Babiker R."/>
            <person name="Drula E."/>
            <person name="Ayuso-Fernandez I."/>
            <person name="Pacheco R."/>
            <person name="Padilla G."/>
            <person name="Ferreira P."/>
            <person name="Barriuso J."/>
            <person name="Kellner H."/>
            <person name="Castanera R."/>
            <person name="Alfaro M."/>
            <person name="Ramirez L."/>
            <person name="Pisabarro A.G."/>
            <person name="Kuo A."/>
            <person name="Tritt A."/>
            <person name="Lipzen A."/>
            <person name="He G."/>
            <person name="Yan M."/>
            <person name="Ng V."/>
            <person name="Cullen D."/>
            <person name="Martin F."/>
            <person name="Rosso M.-N."/>
            <person name="Henrissat B."/>
            <person name="Hibbett D."/>
            <person name="Martinez A.T."/>
            <person name="Grigoriev I.V."/>
        </authorList>
    </citation>
    <scope>NUCLEOTIDE SEQUENCE</scope>
    <source>
        <strain evidence="2">AH 44721</strain>
    </source>
</reference>
<keyword evidence="3" id="KW-1185">Reference proteome</keyword>
<feature type="region of interest" description="Disordered" evidence="1">
    <location>
        <begin position="294"/>
        <end position="334"/>
    </location>
</feature>
<dbReference type="AlphaFoldDB" id="A0A9P5NIB8"/>
<feature type="compositionally biased region" description="Low complexity" evidence="1">
    <location>
        <begin position="13"/>
        <end position="24"/>
    </location>
</feature>
<feature type="region of interest" description="Disordered" evidence="1">
    <location>
        <begin position="1"/>
        <end position="275"/>
    </location>
</feature>
<name>A0A9P5NIB8_GYMJU</name>
<dbReference type="Proteomes" id="UP000724874">
    <property type="component" value="Unassembled WGS sequence"/>
</dbReference>
<sequence length="775" mass="85889">MNSYGEIGRGRRSSGNDSSSSRESSPVRPAPKRDFSPPNSDDEDGIAQVATNNETPPPQSQPIIRQAMAFGNDSIKAPEVSTYEAAPLPPPKAGIFLPGQQVPVPPKPKAPKPKKPAATGTKRPRKGDAYPGQTSRFRISTYDPTPSSAPPINHGTGPYSSLYRGVTGPLDAGRQDPPAVVSANGGYPSTSAAPLVPINAPRHLPPAPSNTMAPVMAQSSVQHARPPSNGARRPAPHHSEDHGPPTQRNYQSQHYNASPPPSTADSSSSYTLSSSTPAGAYYRRNYEADVWEHESSESHLRHRGRTTNSSQLLRSSSRYRSRDTESYGQDVETHRRSKFPTRMITLLIQDVRSGTTDHQLAEVKVPLRPGSSAEDGFWADARDISEQLQRGPSRIDGPARAYTLRGKYRQFVLRVSADNVDEFLSANVIIQPDKTLDLIVEMLYPPGVPPIPPRVPTDSWSSGFDEFDRNTPSDRMDVDSRKGTPPPRGLHREMRDSRKRMNSPSFDDYDGPEPTTSPHPVANKVARRDYAWETSQRQGPRHTSPHSSNHSSFDSGLPSRKPREPAREIPARQMSNPPEFALPRRPPPSPSPQLDASPEPADKFMMEVEKLVQKEDHPGFLDFFRANAGTKHSDVLRQYTFILKLIKGLVGRKIPGFENPIEEVHIIQAMRIEDVRYLSTCKETMHLMDLYGEKAVHYYDPKVAALVEDAKPIPYNVDPRVKILQFLQEIDDAWHNGRKEKARPQSSPSSPEENEAPMDEPSRRGQRSSKGMFVA</sequence>
<feature type="region of interest" description="Disordered" evidence="1">
    <location>
        <begin position="448"/>
        <end position="599"/>
    </location>
</feature>
<feature type="compositionally biased region" description="Basic and acidic residues" evidence="1">
    <location>
        <begin position="561"/>
        <end position="570"/>
    </location>
</feature>
<evidence type="ECO:0000313" key="2">
    <source>
        <dbReference type="EMBL" id="KAF8894956.1"/>
    </source>
</evidence>
<feature type="compositionally biased region" description="Polar residues" evidence="1">
    <location>
        <begin position="132"/>
        <end position="146"/>
    </location>
</feature>
<feature type="compositionally biased region" description="Low complexity" evidence="1">
    <location>
        <begin position="309"/>
        <end position="318"/>
    </location>
</feature>
<feature type="region of interest" description="Disordered" evidence="1">
    <location>
        <begin position="737"/>
        <end position="775"/>
    </location>
</feature>
<proteinExistence type="predicted"/>
<feature type="compositionally biased region" description="Low complexity" evidence="1">
    <location>
        <begin position="263"/>
        <end position="275"/>
    </location>
</feature>
<feature type="compositionally biased region" description="Polar residues" evidence="1">
    <location>
        <begin position="209"/>
        <end position="222"/>
    </location>
</feature>